<feature type="domain" description="ABC transporter" evidence="11">
    <location>
        <begin position="2"/>
        <end position="236"/>
    </location>
</feature>
<evidence type="ECO:0000313" key="12">
    <source>
        <dbReference type="EMBL" id="THH36687.1"/>
    </source>
</evidence>
<keyword evidence="3" id="KW-0813">Transport</keyword>
<dbReference type="CDD" id="cd03214">
    <property type="entry name" value="ABC_Iron-Siderophores_B12_Hemin"/>
    <property type="match status" value="1"/>
</dbReference>
<comment type="similarity">
    <text evidence="2">Belongs to the ABC transporter superfamily.</text>
</comment>
<dbReference type="InterPro" id="IPR017871">
    <property type="entry name" value="ABC_transporter-like_CS"/>
</dbReference>
<dbReference type="PANTHER" id="PTHR42771:SF3">
    <property type="entry name" value="PETROBACTIN IMPORT ATP-BINDING PROTEIN YCLP"/>
    <property type="match status" value="1"/>
</dbReference>
<name>A0A4S4NDS1_9RHOB</name>
<dbReference type="PROSITE" id="PS50893">
    <property type="entry name" value="ABC_TRANSPORTER_2"/>
    <property type="match status" value="1"/>
</dbReference>
<dbReference type="AlphaFoldDB" id="A0A4S4NDS1"/>
<dbReference type="InterPro" id="IPR051535">
    <property type="entry name" value="Siderophore_ABC-ATPase"/>
</dbReference>
<gene>
    <name evidence="12" type="ORF">E4Z66_06970</name>
</gene>
<keyword evidence="7 12" id="KW-0067">ATP-binding</keyword>
<dbReference type="SUPFAM" id="SSF52540">
    <property type="entry name" value="P-loop containing nucleoside triphosphate hydrolases"/>
    <property type="match status" value="1"/>
</dbReference>
<accession>A0A4S4NDS1</accession>
<keyword evidence="8" id="KW-0408">Iron</keyword>
<evidence type="ECO:0000256" key="8">
    <source>
        <dbReference type="ARBA" id="ARBA00023004"/>
    </source>
</evidence>
<keyword evidence="4" id="KW-1003">Cell membrane</keyword>
<dbReference type="GO" id="GO:0006826">
    <property type="term" value="P:iron ion transport"/>
    <property type="evidence" value="ECO:0007669"/>
    <property type="project" value="UniProtKB-KW"/>
</dbReference>
<evidence type="ECO:0000256" key="2">
    <source>
        <dbReference type="ARBA" id="ARBA00005417"/>
    </source>
</evidence>
<keyword evidence="9" id="KW-0406">Ion transport</keyword>
<evidence type="ECO:0000259" key="11">
    <source>
        <dbReference type="PROSITE" id="PS50893"/>
    </source>
</evidence>
<comment type="subcellular location">
    <subcellularLocation>
        <location evidence="1">Cell membrane</location>
        <topology evidence="1">Peripheral membrane protein</topology>
    </subcellularLocation>
</comment>
<dbReference type="InterPro" id="IPR003593">
    <property type="entry name" value="AAA+_ATPase"/>
</dbReference>
<dbReference type="InterPro" id="IPR027417">
    <property type="entry name" value="P-loop_NTPase"/>
</dbReference>
<dbReference type="SMART" id="SM00382">
    <property type="entry name" value="AAA"/>
    <property type="match status" value="1"/>
</dbReference>
<dbReference type="PANTHER" id="PTHR42771">
    <property type="entry name" value="IRON(3+)-HYDROXAMATE IMPORT ATP-BINDING PROTEIN FHUC"/>
    <property type="match status" value="1"/>
</dbReference>
<protein>
    <submittedName>
        <fullName evidence="12">ATP-binding cassette domain-containing protein</fullName>
    </submittedName>
</protein>
<evidence type="ECO:0000256" key="5">
    <source>
        <dbReference type="ARBA" id="ARBA00022496"/>
    </source>
</evidence>
<sequence length="250" mass="26946">MITITDLSYDRDETPVLRGVDLTLNAGGVKALIGPNGAGKSTLLSLIARLIPMQSGRIMVDDLEIGACANDVLARRLAILPQASEAAPLLTVRELVGFGRYPYHKGRPTAADREKVEDALATFELQALAERRLDSLSGGQRQRAQVAMIFAQDTDYILLDEPLNNLDIAASRGLMRTLQDLAQHHARTIVIVLHDINYAAAYANEIVAMKDGGIVAQGAPQDVVTEAMLREVYGTAAAVHRIDGRVLVGV</sequence>
<dbReference type="Gene3D" id="3.40.50.300">
    <property type="entry name" value="P-loop containing nucleotide triphosphate hydrolases"/>
    <property type="match status" value="1"/>
</dbReference>
<evidence type="ECO:0000256" key="4">
    <source>
        <dbReference type="ARBA" id="ARBA00022475"/>
    </source>
</evidence>
<keyword evidence="6" id="KW-0547">Nucleotide-binding</keyword>
<dbReference type="Proteomes" id="UP000306602">
    <property type="component" value="Unassembled WGS sequence"/>
</dbReference>
<dbReference type="FunFam" id="3.40.50.300:FF:000134">
    <property type="entry name" value="Iron-enterobactin ABC transporter ATP-binding protein"/>
    <property type="match status" value="1"/>
</dbReference>
<evidence type="ECO:0000256" key="3">
    <source>
        <dbReference type="ARBA" id="ARBA00022448"/>
    </source>
</evidence>
<dbReference type="EMBL" id="SRKY01000002">
    <property type="protein sequence ID" value="THH36687.1"/>
    <property type="molecule type" value="Genomic_DNA"/>
</dbReference>
<reference evidence="12 13" key="1">
    <citation type="submission" date="2019-04" db="EMBL/GenBank/DDBJ databases">
        <title>Shimia ponticola sp. nov., isolated from seawater.</title>
        <authorList>
            <person name="Kim Y.-O."/>
            <person name="Yoon J.-H."/>
        </authorList>
    </citation>
    <scope>NUCLEOTIDE SEQUENCE [LARGE SCALE GENOMIC DNA]</scope>
    <source>
        <strain evidence="12 13">MYP11</strain>
    </source>
</reference>
<evidence type="ECO:0000256" key="9">
    <source>
        <dbReference type="ARBA" id="ARBA00023065"/>
    </source>
</evidence>
<keyword evidence="10" id="KW-0472">Membrane</keyword>
<dbReference type="RefSeq" id="WP_136462288.1">
    <property type="nucleotide sequence ID" value="NZ_SRKY01000002.1"/>
</dbReference>
<evidence type="ECO:0000313" key="13">
    <source>
        <dbReference type="Proteomes" id="UP000306602"/>
    </source>
</evidence>
<proteinExistence type="inferred from homology"/>
<dbReference type="GO" id="GO:0016887">
    <property type="term" value="F:ATP hydrolysis activity"/>
    <property type="evidence" value="ECO:0007669"/>
    <property type="project" value="InterPro"/>
</dbReference>
<dbReference type="InterPro" id="IPR003439">
    <property type="entry name" value="ABC_transporter-like_ATP-bd"/>
</dbReference>
<comment type="caution">
    <text evidence="12">The sequence shown here is derived from an EMBL/GenBank/DDBJ whole genome shotgun (WGS) entry which is preliminary data.</text>
</comment>
<dbReference type="OrthoDB" id="9805601at2"/>
<dbReference type="PROSITE" id="PS00211">
    <property type="entry name" value="ABC_TRANSPORTER_1"/>
    <property type="match status" value="1"/>
</dbReference>
<evidence type="ECO:0000256" key="6">
    <source>
        <dbReference type="ARBA" id="ARBA00022741"/>
    </source>
</evidence>
<dbReference type="GO" id="GO:0005524">
    <property type="term" value="F:ATP binding"/>
    <property type="evidence" value="ECO:0007669"/>
    <property type="project" value="UniProtKB-KW"/>
</dbReference>
<keyword evidence="13" id="KW-1185">Reference proteome</keyword>
<organism evidence="12 13">
    <name type="scientific">Aliishimia ponticola</name>
    <dbReference type="NCBI Taxonomy" id="2499833"/>
    <lineage>
        <taxon>Bacteria</taxon>
        <taxon>Pseudomonadati</taxon>
        <taxon>Pseudomonadota</taxon>
        <taxon>Alphaproteobacteria</taxon>
        <taxon>Rhodobacterales</taxon>
        <taxon>Paracoccaceae</taxon>
        <taxon>Aliishimia</taxon>
    </lineage>
</organism>
<evidence type="ECO:0000256" key="10">
    <source>
        <dbReference type="ARBA" id="ARBA00023136"/>
    </source>
</evidence>
<dbReference type="Pfam" id="PF00005">
    <property type="entry name" value="ABC_tran"/>
    <property type="match status" value="1"/>
</dbReference>
<evidence type="ECO:0000256" key="7">
    <source>
        <dbReference type="ARBA" id="ARBA00022840"/>
    </source>
</evidence>
<evidence type="ECO:0000256" key="1">
    <source>
        <dbReference type="ARBA" id="ARBA00004202"/>
    </source>
</evidence>
<keyword evidence="5" id="KW-0410">Iron transport</keyword>
<dbReference type="GO" id="GO:0005886">
    <property type="term" value="C:plasma membrane"/>
    <property type="evidence" value="ECO:0007669"/>
    <property type="project" value="UniProtKB-SubCell"/>
</dbReference>